<accession>A0AAE9D2V3</accession>
<dbReference type="SMART" id="SM00034">
    <property type="entry name" value="CLECT"/>
    <property type="match status" value="1"/>
</dbReference>
<dbReference type="OMA" id="EWLYEPY"/>
<dbReference type="Proteomes" id="UP000827892">
    <property type="component" value="Chromosome IV"/>
</dbReference>
<protein>
    <recommendedName>
        <fullName evidence="2">C-type lectin domain-containing protein</fullName>
    </recommendedName>
</protein>
<dbReference type="SUPFAM" id="SSF56436">
    <property type="entry name" value="C-type lectin-like"/>
    <property type="match status" value="1"/>
</dbReference>
<dbReference type="KEGG" id="cbr:CBG_00456"/>
<dbReference type="InterPro" id="IPR016187">
    <property type="entry name" value="CTDL_fold"/>
</dbReference>
<dbReference type="CDD" id="cd00037">
    <property type="entry name" value="CLECT"/>
    <property type="match status" value="1"/>
</dbReference>
<dbReference type="AlphaFoldDB" id="A0AAE9D2V3"/>
<dbReference type="InterPro" id="IPR016186">
    <property type="entry name" value="C-type_lectin-like/link_sf"/>
</dbReference>
<evidence type="ECO:0000256" key="1">
    <source>
        <dbReference type="SAM" id="SignalP"/>
    </source>
</evidence>
<dbReference type="EMBL" id="CP090894">
    <property type="protein sequence ID" value="ULT92893.1"/>
    <property type="molecule type" value="Genomic_DNA"/>
</dbReference>
<proteinExistence type="predicted"/>
<feature type="signal peptide" evidence="1">
    <location>
        <begin position="1"/>
        <end position="17"/>
    </location>
</feature>
<evidence type="ECO:0000259" key="2">
    <source>
        <dbReference type="SMART" id="SM00034"/>
    </source>
</evidence>
<feature type="domain" description="C-type lectin" evidence="2">
    <location>
        <begin position="26"/>
        <end position="139"/>
    </location>
</feature>
<dbReference type="InterPro" id="IPR001304">
    <property type="entry name" value="C-type_lectin-like"/>
</dbReference>
<keyword evidence="1" id="KW-0732">Signal</keyword>
<sequence>MIYLLFLVTLSATGATCYRNFGLKTCPKGWLQYDNTCYTRQPDILNFEEAVKNCKREDATLFTFENSFELEAIRNLFPDYYFTWINAEIEEELEWLHEPFEEKINGKNSVATCIAFYSSPAKSYNYYYPCTSRFHSICEKSLDSFHQWVN</sequence>
<evidence type="ECO:0000313" key="3">
    <source>
        <dbReference type="EMBL" id="ULT92893.1"/>
    </source>
</evidence>
<name>A0AAE9D2V3_CAEBR</name>
<evidence type="ECO:0000313" key="4">
    <source>
        <dbReference type="Proteomes" id="UP000827892"/>
    </source>
</evidence>
<dbReference type="Pfam" id="PF00059">
    <property type="entry name" value="Lectin_C"/>
    <property type="match status" value="1"/>
</dbReference>
<gene>
    <name evidence="3" type="ORF">L3Y34_002819</name>
</gene>
<dbReference type="Gene3D" id="3.10.100.10">
    <property type="entry name" value="Mannose-Binding Protein A, subunit A"/>
    <property type="match status" value="1"/>
</dbReference>
<feature type="chain" id="PRO_5042148938" description="C-type lectin domain-containing protein" evidence="1">
    <location>
        <begin position="18"/>
        <end position="150"/>
    </location>
</feature>
<reference evidence="3 4" key="1">
    <citation type="submission" date="2022-05" db="EMBL/GenBank/DDBJ databases">
        <title>Chromosome-level reference genomes for two strains of Caenorhabditis briggsae: an improved platform for comparative genomics.</title>
        <authorList>
            <person name="Stevens L."/>
            <person name="Andersen E.C."/>
        </authorList>
    </citation>
    <scope>NUCLEOTIDE SEQUENCE [LARGE SCALE GENOMIC DNA]</scope>
    <source>
        <strain evidence="3">QX1410_ONT</strain>
        <tissue evidence="3">Whole-organism</tissue>
    </source>
</reference>
<organism evidence="3 4">
    <name type="scientific">Caenorhabditis briggsae</name>
    <dbReference type="NCBI Taxonomy" id="6238"/>
    <lineage>
        <taxon>Eukaryota</taxon>
        <taxon>Metazoa</taxon>
        <taxon>Ecdysozoa</taxon>
        <taxon>Nematoda</taxon>
        <taxon>Chromadorea</taxon>
        <taxon>Rhabditida</taxon>
        <taxon>Rhabditina</taxon>
        <taxon>Rhabditomorpha</taxon>
        <taxon>Rhabditoidea</taxon>
        <taxon>Rhabditidae</taxon>
        <taxon>Peloderinae</taxon>
        <taxon>Caenorhabditis</taxon>
    </lineage>
</organism>